<keyword evidence="4" id="KW-1185">Reference proteome</keyword>
<feature type="domain" description="Aldehyde oxidase/xanthine dehydrogenase a/b hammerhead" evidence="2">
    <location>
        <begin position="227"/>
        <end position="316"/>
    </location>
</feature>
<dbReference type="InterPro" id="IPR036856">
    <property type="entry name" value="Ald_Oxase/Xan_DH_a/b_sf"/>
</dbReference>
<dbReference type="InterPro" id="IPR037165">
    <property type="entry name" value="AldOxase/xan_DH_Mopterin-bd_sf"/>
</dbReference>
<keyword evidence="1" id="KW-0472">Membrane</keyword>
<evidence type="ECO:0000313" key="3">
    <source>
        <dbReference type="EMBL" id="KAA6120949.1"/>
    </source>
</evidence>
<name>A0A5M8AE01_9BURK</name>
<dbReference type="InterPro" id="IPR052516">
    <property type="entry name" value="N-heterocyclic_Hydroxylase"/>
</dbReference>
<dbReference type="Pfam" id="PF20256">
    <property type="entry name" value="MoCoBD_2"/>
    <property type="match status" value="2"/>
</dbReference>
<evidence type="ECO:0000256" key="1">
    <source>
        <dbReference type="SAM" id="Phobius"/>
    </source>
</evidence>
<dbReference type="PANTHER" id="PTHR47495:SF3">
    <property type="entry name" value="BLR6219 PROTEIN"/>
    <property type="match status" value="1"/>
</dbReference>
<dbReference type="InterPro" id="IPR008274">
    <property type="entry name" value="AldOxase/xan_DH_MoCoBD1"/>
</dbReference>
<gene>
    <name evidence="3" type="ORF">F1599_17525</name>
</gene>
<reference evidence="3 4" key="1">
    <citation type="submission" date="2019-09" db="EMBL/GenBank/DDBJ databases">
        <title>Isolation of a novel species in the genus Cupriavidus from patients with sepsis using whole genome sequencing.</title>
        <authorList>
            <person name="Kweon O.J."/>
            <person name="Lee M.-K."/>
        </authorList>
    </citation>
    <scope>NUCLEOTIDE SEQUENCE [LARGE SCALE GENOMIC DNA]</scope>
    <source>
        <strain evidence="3 4">MKL-01</strain>
    </source>
</reference>
<dbReference type="PIRSF" id="PIRSF036389">
    <property type="entry name" value="IOR_B"/>
    <property type="match status" value="1"/>
</dbReference>
<dbReference type="RefSeq" id="WP_150083923.1">
    <property type="nucleotide sequence ID" value="NZ_VWRN01000045.1"/>
</dbReference>
<evidence type="ECO:0000259" key="2">
    <source>
        <dbReference type="SMART" id="SM01008"/>
    </source>
</evidence>
<dbReference type="GO" id="GO:0016491">
    <property type="term" value="F:oxidoreductase activity"/>
    <property type="evidence" value="ECO:0007669"/>
    <property type="project" value="InterPro"/>
</dbReference>
<dbReference type="PROSITE" id="PS51318">
    <property type="entry name" value="TAT"/>
    <property type="match status" value="1"/>
</dbReference>
<dbReference type="InterPro" id="IPR019546">
    <property type="entry name" value="TAT_signal_bac_arc"/>
</dbReference>
<dbReference type="Gene3D" id="3.30.365.10">
    <property type="entry name" value="Aldehyde oxidase/xanthine dehydrogenase, molybdopterin binding domain"/>
    <property type="match status" value="4"/>
</dbReference>
<dbReference type="EMBL" id="VWRN01000045">
    <property type="protein sequence ID" value="KAA6120949.1"/>
    <property type="molecule type" value="Genomic_DNA"/>
</dbReference>
<dbReference type="InterPro" id="IPR006311">
    <property type="entry name" value="TAT_signal"/>
</dbReference>
<keyword evidence="1" id="KW-0812">Transmembrane</keyword>
<dbReference type="SUPFAM" id="SSF56003">
    <property type="entry name" value="Molybdenum cofactor-binding domain"/>
    <property type="match status" value="2"/>
</dbReference>
<accession>A0A5M8AE01</accession>
<dbReference type="PANTHER" id="PTHR47495">
    <property type="entry name" value="ALDEHYDE DEHYDROGENASE"/>
    <property type="match status" value="1"/>
</dbReference>
<dbReference type="AlphaFoldDB" id="A0A5M8AE01"/>
<dbReference type="Pfam" id="PF02738">
    <property type="entry name" value="MoCoBD_1"/>
    <property type="match status" value="1"/>
</dbReference>
<feature type="transmembrane region" description="Helical" evidence="1">
    <location>
        <begin position="21"/>
        <end position="42"/>
    </location>
</feature>
<keyword evidence="1" id="KW-1133">Transmembrane helix</keyword>
<dbReference type="NCBIfam" id="TIGR01409">
    <property type="entry name" value="TAT_signal_seq"/>
    <property type="match status" value="1"/>
</dbReference>
<dbReference type="Proteomes" id="UP000324324">
    <property type="component" value="Unassembled WGS sequence"/>
</dbReference>
<dbReference type="InterPro" id="IPR046867">
    <property type="entry name" value="AldOxase/xan_DH_MoCoBD2"/>
</dbReference>
<proteinExistence type="predicted"/>
<evidence type="ECO:0000313" key="4">
    <source>
        <dbReference type="Proteomes" id="UP000324324"/>
    </source>
</evidence>
<dbReference type="InterPro" id="IPR012368">
    <property type="entry name" value="OxRdtase_Mopterin-bd_su_IorB"/>
</dbReference>
<comment type="caution">
    <text evidence="3">The sequence shown here is derived from an EMBL/GenBank/DDBJ whole genome shotgun (WGS) entry which is preliminary data.</text>
</comment>
<sequence>MRDNDSIQAPDLSRRGFLQGTLLGTLSLAVGANGVIGVIGLAHADDDAPKKYGADSMPGGTVSDPLVFVSIGADGTVTIVAHRAEMGTGVRTSLPMVVADEMEANWDRVKVVQAEANETRYGNQNVDGSRSVRHFLMPMRRVGAAARQMLEAAAAARWAVPVGEVRAQRHEVVHLPTGRRLPYGELAADAAKQPVPAEGTLKLKTPDQFRYIGKDRVRMVDLEAIGKGQATYGMDVRLPNMVYAVVARPPVVGGKARAVRAEKALAVPGVLKVVEIPPFSGAPAFQPLGGVAVVARNTWAAMQGRAALEIDWDDGPNAGYDSAAYRRTLEVAARKPGKVVRNEGDAPAAWNNSAEAERYAAEYYVPHLAHASMEPPVATVRVSGKSAEVWTSIQNPVAAQTAVAKRLKLEPKDVRVNVLLLGGGFGRKSKPDFVDEAAIVAQAMPRTPVKLVWTREDDIHHDYLHTVSVERIEAVVGKDGRPQTWLHRSAAPTIGSLFTQGAKGQQLFESGMSAINMPYRIPNVRVETAEVEAHARIGWFRSVANIPHAFAAQCFIAELAHRAGKDHKQFALDLIGPARKIDPRTMADTWNYTESPERYPYDTGRLRDVIEAAARGARWGRKLPRGHGLGLAFCYSFMSYTATVVEVAVNDKGEVQVVAVDMAMDCGPQINPERIRAQMEGGAIMGLSLALTSEISFEKGRVKQSNFHDYEVLRHHASPRVIRTHLVNGSHDTPPGGVGEPPVPPVAPALCNAIFAATGKRIRSLPVRTVA</sequence>
<dbReference type="Gene3D" id="3.90.1170.50">
    <property type="entry name" value="Aldehyde oxidase/xanthine dehydrogenase, a/b hammerhead"/>
    <property type="match status" value="1"/>
</dbReference>
<dbReference type="SMART" id="SM01008">
    <property type="entry name" value="Ald_Xan_dh_C"/>
    <property type="match status" value="1"/>
</dbReference>
<dbReference type="SUPFAM" id="SSF54665">
    <property type="entry name" value="CO dehydrogenase molybdoprotein N-domain-like"/>
    <property type="match status" value="1"/>
</dbReference>
<organism evidence="3 4">
    <name type="scientific">Cupriavidus cauae</name>
    <dbReference type="NCBI Taxonomy" id="2608999"/>
    <lineage>
        <taxon>Bacteria</taxon>
        <taxon>Pseudomonadati</taxon>
        <taxon>Pseudomonadota</taxon>
        <taxon>Betaproteobacteria</taxon>
        <taxon>Burkholderiales</taxon>
        <taxon>Burkholderiaceae</taxon>
        <taxon>Cupriavidus</taxon>
    </lineage>
</organism>
<protein>
    <submittedName>
        <fullName evidence="3">Xanthine dehydrogenase family protein molybdopterin-binding subunit</fullName>
    </submittedName>
</protein>
<dbReference type="InterPro" id="IPR000674">
    <property type="entry name" value="Ald_Oxase/Xan_DH_a/b"/>
</dbReference>